<dbReference type="InterPro" id="IPR014284">
    <property type="entry name" value="RNA_pol_sigma-70_dom"/>
</dbReference>
<name>A0ABM8YPZ3_9BACI</name>
<dbReference type="Pfam" id="PF04542">
    <property type="entry name" value="Sigma70_r2"/>
    <property type="match status" value="1"/>
</dbReference>
<evidence type="ECO:0000259" key="8">
    <source>
        <dbReference type="Pfam" id="PF08281"/>
    </source>
</evidence>
<evidence type="ECO:0000259" key="7">
    <source>
        <dbReference type="Pfam" id="PF04542"/>
    </source>
</evidence>
<dbReference type="Pfam" id="PF08281">
    <property type="entry name" value="Sigma70_r4_2"/>
    <property type="match status" value="1"/>
</dbReference>
<evidence type="ECO:0000313" key="9">
    <source>
        <dbReference type="EMBL" id="CAG9622039.1"/>
    </source>
</evidence>
<dbReference type="Gene3D" id="1.10.10.10">
    <property type="entry name" value="Winged helix-like DNA-binding domain superfamily/Winged helix DNA-binding domain"/>
    <property type="match status" value="1"/>
</dbReference>
<gene>
    <name evidence="9" type="primary">sigW_5</name>
    <name evidence="9" type="ORF">BACCIP111883_02830</name>
</gene>
<comment type="caution">
    <text evidence="9">The sequence shown here is derived from an EMBL/GenBank/DDBJ whole genome shotgun (WGS) entry which is preliminary data.</text>
</comment>
<dbReference type="Gene3D" id="1.10.1740.10">
    <property type="match status" value="1"/>
</dbReference>
<dbReference type="RefSeq" id="WP_230502149.1">
    <property type="nucleotide sequence ID" value="NZ_CAKJTJ010000016.1"/>
</dbReference>
<dbReference type="NCBIfam" id="TIGR02937">
    <property type="entry name" value="sigma70-ECF"/>
    <property type="match status" value="1"/>
</dbReference>
<sequence length="175" mass="20891">MNIDPNELEKLVELYYKDVYQFALYYSNSKEAAEEITQETFIKSYRNINQLKNKSKYKTWLFSIAKNTAIDYIRKDRYFHNLKNLIVINEKRKSNSFGKSFSSDLELWEILQAGILSLKPYYRTLVILKGLKELSIKEISEILACKESKVRVDYHRALKQIKKNLEERGYFYEEA</sequence>
<keyword evidence="2 6" id="KW-0805">Transcription regulation</keyword>
<dbReference type="InterPro" id="IPR000838">
    <property type="entry name" value="RNA_pol_sigma70_ECF_CS"/>
</dbReference>
<dbReference type="PANTHER" id="PTHR43133:SF60">
    <property type="entry name" value="RNA POLYMERASE SIGMA FACTOR SIGV"/>
    <property type="match status" value="1"/>
</dbReference>
<keyword evidence="10" id="KW-1185">Reference proteome</keyword>
<accession>A0ABM8YPZ3</accession>
<proteinExistence type="inferred from homology"/>
<keyword evidence="5 6" id="KW-0804">Transcription</keyword>
<protein>
    <recommendedName>
        <fullName evidence="6">RNA polymerase sigma factor</fullName>
    </recommendedName>
</protein>
<evidence type="ECO:0000256" key="3">
    <source>
        <dbReference type="ARBA" id="ARBA00023082"/>
    </source>
</evidence>
<dbReference type="InterPro" id="IPR039425">
    <property type="entry name" value="RNA_pol_sigma-70-like"/>
</dbReference>
<evidence type="ECO:0000256" key="1">
    <source>
        <dbReference type="ARBA" id="ARBA00010641"/>
    </source>
</evidence>
<keyword evidence="4 6" id="KW-0238">DNA-binding</keyword>
<dbReference type="InterPro" id="IPR007627">
    <property type="entry name" value="RNA_pol_sigma70_r2"/>
</dbReference>
<evidence type="ECO:0000256" key="5">
    <source>
        <dbReference type="ARBA" id="ARBA00023163"/>
    </source>
</evidence>
<dbReference type="InterPro" id="IPR013325">
    <property type="entry name" value="RNA_pol_sigma_r2"/>
</dbReference>
<organism evidence="9 10">
    <name type="scientific">Sutcliffiella rhizosphaerae</name>
    <dbReference type="NCBI Taxonomy" id="2880967"/>
    <lineage>
        <taxon>Bacteria</taxon>
        <taxon>Bacillati</taxon>
        <taxon>Bacillota</taxon>
        <taxon>Bacilli</taxon>
        <taxon>Bacillales</taxon>
        <taxon>Bacillaceae</taxon>
        <taxon>Sutcliffiella</taxon>
    </lineage>
</organism>
<evidence type="ECO:0000256" key="4">
    <source>
        <dbReference type="ARBA" id="ARBA00023125"/>
    </source>
</evidence>
<dbReference type="PROSITE" id="PS01063">
    <property type="entry name" value="SIGMA70_ECF"/>
    <property type="match status" value="1"/>
</dbReference>
<evidence type="ECO:0000313" key="10">
    <source>
        <dbReference type="Proteomes" id="UP000789833"/>
    </source>
</evidence>
<dbReference type="Proteomes" id="UP000789833">
    <property type="component" value="Unassembled WGS sequence"/>
</dbReference>
<dbReference type="SUPFAM" id="SSF88946">
    <property type="entry name" value="Sigma2 domain of RNA polymerase sigma factors"/>
    <property type="match status" value="1"/>
</dbReference>
<comment type="similarity">
    <text evidence="1 6">Belongs to the sigma-70 factor family. ECF subfamily.</text>
</comment>
<dbReference type="InterPro" id="IPR013249">
    <property type="entry name" value="RNA_pol_sigma70_r4_t2"/>
</dbReference>
<reference evidence="9 10" key="1">
    <citation type="submission" date="2021-10" db="EMBL/GenBank/DDBJ databases">
        <authorList>
            <person name="Criscuolo A."/>
        </authorList>
    </citation>
    <scope>NUCLEOTIDE SEQUENCE [LARGE SCALE GENOMIC DNA]</scope>
    <source>
        <strain evidence="10">CIP 111883</strain>
    </source>
</reference>
<keyword evidence="3 6" id="KW-0731">Sigma factor</keyword>
<dbReference type="InterPro" id="IPR036388">
    <property type="entry name" value="WH-like_DNA-bd_sf"/>
</dbReference>
<feature type="domain" description="RNA polymerase sigma-70 region 2" evidence="7">
    <location>
        <begin position="11"/>
        <end position="77"/>
    </location>
</feature>
<evidence type="ECO:0000256" key="6">
    <source>
        <dbReference type="RuleBase" id="RU000716"/>
    </source>
</evidence>
<dbReference type="SUPFAM" id="SSF88659">
    <property type="entry name" value="Sigma3 and sigma4 domains of RNA polymerase sigma factors"/>
    <property type="match status" value="1"/>
</dbReference>
<evidence type="ECO:0000256" key="2">
    <source>
        <dbReference type="ARBA" id="ARBA00023015"/>
    </source>
</evidence>
<dbReference type="InterPro" id="IPR013324">
    <property type="entry name" value="RNA_pol_sigma_r3/r4-like"/>
</dbReference>
<dbReference type="EMBL" id="CAKJTJ010000016">
    <property type="protein sequence ID" value="CAG9622039.1"/>
    <property type="molecule type" value="Genomic_DNA"/>
</dbReference>
<dbReference type="PANTHER" id="PTHR43133">
    <property type="entry name" value="RNA POLYMERASE ECF-TYPE SIGMA FACTO"/>
    <property type="match status" value="1"/>
</dbReference>
<feature type="domain" description="RNA polymerase sigma factor 70 region 4 type 2" evidence="8">
    <location>
        <begin position="110"/>
        <end position="161"/>
    </location>
</feature>